<evidence type="ECO:0000259" key="1">
    <source>
        <dbReference type="Pfam" id="PF08308"/>
    </source>
</evidence>
<feature type="domain" description="PEGA" evidence="1">
    <location>
        <begin position="75"/>
        <end position="119"/>
    </location>
</feature>
<dbReference type="PROSITE" id="PS51257">
    <property type="entry name" value="PROKAR_LIPOPROTEIN"/>
    <property type="match status" value="1"/>
</dbReference>
<dbReference type="InterPro" id="IPR013229">
    <property type="entry name" value="PEGA"/>
</dbReference>
<reference evidence="2 3" key="1">
    <citation type="journal article" date="2016" name="Nat. Commun.">
        <title>Thousands of microbial genomes shed light on interconnected biogeochemical processes in an aquifer system.</title>
        <authorList>
            <person name="Anantharaman K."/>
            <person name="Brown C.T."/>
            <person name="Hug L.A."/>
            <person name="Sharon I."/>
            <person name="Castelle C.J."/>
            <person name="Probst A.J."/>
            <person name="Thomas B.C."/>
            <person name="Singh A."/>
            <person name="Wilkins M.J."/>
            <person name="Karaoz U."/>
            <person name="Brodie E.L."/>
            <person name="Williams K.H."/>
            <person name="Hubbard S.S."/>
            <person name="Banfield J.F."/>
        </authorList>
    </citation>
    <scope>NUCLEOTIDE SEQUENCE [LARGE SCALE GENOMIC DNA]</scope>
</reference>
<evidence type="ECO:0000313" key="2">
    <source>
        <dbReference type="EMBL" id="OGL47275.1"/>
    </source>
</evidence>
<protein>
    <recommendedName>
        <fullName evidence="1">PEGA domain-containing protein</fullName>
    </recommendedName>
</protein>
<name>A0A1F7S0B7_9BACT</name>
<proteinExistence type="predicted"/>
<evidence type="ECO:0000313" key="3">
    <source>
        <dbReference type="Proteomes" id="UP000178797"/>
    </source>
</evidence>
<dbReference type="EMBL" id="MGDE01000048">
    <property type="protein sequence ID" value="OGL47275.1"/>
    <property type="molecule type" value="Genomic_DNA"/>
</dbReference>
<gene>
    <name evidence="2" type="ORF">A2W05_11295</name>
</gene>
<comment type="caution">
    <text evidence="2">The sequence shown here is derived from an EMBL/GenBank/DDBJ whole genome shotgun (WGS) entry which is preliminary data.</text>
</comment>
<dbReference type="Proteomes" id="UP000178797">
    <property type="component" value="Unassembled WGS sequence"/>
</dbReference>
<sequence>MKFKKFMNLTCFLLLTVLIVACVPVKIINPYFNTTYVKIKVMPDEAKKEILKGKVKSEVYIDDAYLPPRFSDKNSALCSYLKIPQGKHKVTIKAEGYRTWEKEIFFTGRYIVLRIDMEKENM</sequence>
<dbReference type="AlphaFoldDB" id="A0A1F7S0B7"/>
<accession>A0A1F7S0B7</accession>
<organism evidence="2 3">
    <name type="scientific">Candidatus Schekmanbacteria bacterium RBG_16_38_10</name>
    <dbReference type="NCBI Taxonomy" id="1817879"/>
    <lineage>
        <taxon>Bacteria</taxon>
        <taxon>Candidatus Schekmaniibacteriota</taxon>
    </lineage>
</organism>
<dbReference type="Pfam" id="PF08308">
    <property type="entry name" value="PEGA"/>
    <property type="match status" value="1"/>
</dbReference>